<reference evidence="4" key="1">
    <citation type="journal article" date="2014" name="Proc. Natl. Acad. Sci. U.S.A.">
        <title>Extensive sampling of basidiomycete genomes demonstrates inadequacy of the white-rot/brown-rot paradigm for wood decay fungi.</title>
        <authorList>
            <person name="Riley R."/>
            <person name="Salamov A.A."/>
            <person name="Brown D.W."/>
            <person name="Nagy L.G."/>
            <person name="Floudas D."/>
            <person name="Held B.W."/>
            <person name="Levasseur A."/>
            <person name="Lombard V."/>
            <person name="Morin E."/>
            <person name="Otillar R."/>
            <person name="Lindquist E.A."/>
            <person name="Sun H."/>
            <person name="LaButti K.M."/>
            <person name="Schmutz J."/>
            <person name="Jabbour D."/>
            <person name="Luo H."/>
            <person name="Baker S.E."/>
            <person name="Pisabarro A.G."/>
            <person name="Walton J.D."/>
            <person name="Blanchette R.A."/>
            <person name="Henrissat B."/>
            <person name="Martin F."/>
            <person name="Cullen D."/>
            <person name="Hibbett D.S."/>
            <person name="Grigoriev I.V."/>
        </authorList>
    </citation>
    <scope>NUCLEOTIDE SEQUENCE [LARGE SCALE GENOMIC DNA]</scope>
    <source>
        <strain evidence="4">CBS 339.88</strain>
    </source>
</reference>
<keyword evidence="2" id="KW-1133">Transmembrane helix</keyword>
<feature type="transmembrane region" description="Helical" evidence="2">
    <location>
        <begin position="66"/>
        <end position="88"/>
    </location>
</feature>
<evidence type="ECO:0000313" key="3">
    <source>
        <dbReference type="EMBL" id="KDR75427.1"/>
    </source>
</evidence>
<dbReference type="AlphaFoldDB" id="A0A067SZG3"/>
<organism evidence="3 4">
    <name type="scientific">Galerina marginata (strain CBS 339.88)</name>
    <dbReference type="NCBI Taxonomy" id="685588"/>
    <lineage>
        <taxon>Eukaryota</taxon>
        <taxon>Fungi</taxon>
        <taxon>Dikarya</taxon>
        <taxon>Basidiomycota</taxon>
        <taxon>Agaricomycotina</taxon>
        <taxon>Agaricomycetes</taxon>
        <taxon>Agaricomycetidae</taxon>
        <taxon>Agaricales</taxon>
        <taxon>Agaricineae</taxon>
        <taxon>Strophariaceae</taxon>
        <taxon>Galerina</taxon>
    </lineage>
</organism>
<evidence type="ECO:0000256" key="2">
    <source>
        <dbReference type="SAM" id="Phobius"/>
    </source>
</evidence>
<name>A0A067SZG3_GALM3</name>
<feature type="region of interest" description="Disordered" evidence="1">
    <location>
        <begin position="17"/>
        <end position="39"/>
    </location>
</feature>
<keyword evidence="2" id="KW-0812">Transmembrane</keyword>
<dbReference type="Proteomes" id="UP000027222">
    <property type="component" value="Unassembled WGS sequence"/>
</dbReference>
<protein>
    <submittedName>
        <fullName evidence="3">Uncharacterized protein</fullName>
    </submittedName>
</protein>
<gene>
    <name evidence="3" type="ORF">GALMADRAFT_556670</name>
</gene>
<accession>A0A067SZG3</accession>
<keyword evidence="4" id="KW-1185">Reference proteome</keyword>
<sequence length="198" mass="22321">MLRWWWRKELLSKSSSRTFQSSRQSRGRSDAHNDPQDSDCQDTFQQTIKTLSAQCLFLFSPMRNAFFLLPLVFLLNVCASPTSFRGFAAPIKHHRRALKPTTSHKLFDVKFFQNELEGLFVKYAKAGTILQSDPPFPVVAPAHVVVEMPLFSMSEGPDAGTLPSPGPRTAKMPLLDMISDSLDLIYYGPLDFGTPPQR</sequence>
<evidence type="ECO:0000313" key="4">
    <source>
        <dbReference type="Proteomes" id="UP000027222"/>
    </source>
</evidence>
<keyword evidence="2" id="KW-0472">Membrane</keyword>
<dbReference type="HOGENOM" id="CLU_1378212_0_0_1"/>
<evidence type="ECO:0000256" key="1">
    <source>
        <dbReference type="SAM" id="MobiDB-lite"/>
    </source>
</evidence>
<proteinExistence type="predicted"/>
<dbReference type="EMBL" id="KL142381">
    <property type="protein sequence ID" value="KDR75427.1"/>
    <property type="molecule type" value="Genomic_DNA"/>
</dbReference>